<feature type="region of interest" description="Disordered" evidence="1">
    <location>
        <begin position="37"/>
        <end position="59"/>
    </location>
</feature>
<sequence>MTTHLLCPHRLQLENSDLYDAITLGLHQTNLGLENPPAAVSPMVGPDKAASSRSSPKPQVSFLYKKKSLDASPWNLPKEESMEVRRIRGYPESGLLDQECGCHVHHQARRGHTGQPLRLQRAPVKVPPLPERSASLLDESFGGPNNIIYADLRRMNQTRLGRGTDVSGRQGPVPASSQAFSPGKEALRRLSDGSQNKPDGRDLPSLG</sequence>
<keyword evidence="3" id="KW-1185">Reference proteome</keyword>
<evidence type="ECO:0000313" key="2">
    <source>
        <dbReference type="EMBL" id="NIG61986.1"/>
    </source>
</evidence>
<dbReference type="Proteomes" id="UP001165941">
    <property type="component" value="Unassembled WGS sequence"/>
</dbReference>
<evidence type="ECO:0000313" key="3">
    <source>
        <dbReference type="Proteomes" id="UP001165941"/>
    </source>
</evidence>
<evidence type="ECO:0000256" key="1">
    <source>
        <dbReference type="SAM" id="MobiDB-lite"/>
    </source>
</evidence>
<protein>
    <submittedName>
        <fullName evidence="2">SH2 domain-containing protein 7</fullName>
    </submittedName>
</protein>
<name>A0ABX0SA37_PONBL</name>
<comment type="caution">
    <text evidence="2">The sequence shown here is derived from an EMBL/GenBank/DDBJ whole genome shotgun (WGS) entry which is preliminary data.</text>
</comment>
<organism evidence="2 3">
    <name type="scientific">Pontoporia blainvillei</name>
    <name type="common">Franciscana</name>
    <name type="synonym">Delphinus blainvillei</name>
    <dbReference type="NCBI Taxonomy" id="48723"/>
    <lineage>
        <taxon>Eukaryota</taxon>
        <taxon>Metazoa</taxon>
        <taxon>Chordata</taxon>
        <taxon>Craniata</taxon>
        <taxon>Vertebrata</taxon>
        <taxon>Euteleostomi</taxon>
        <taxon>Mammalia</taxon>
        <taxon>Eutheria</taxon>
        <taxon>Laurasiatheria</taxon>
        <taxon>Artiodactyla</taxon>
        <taxon>Whippomorpha</taxon>
        <taxon>Cetacea</taxon>
        <taxon>Odontoceti</taxon>
        <taxon>Pontoporiidae</taxon>
        <taxon>Pontoporia</taxon>
    </lineage>
</organism>
<feature type="compositionally biased region" description="Basic and acidic residues" evidence="1">
    <location>
        <begin position="198"/>
        <end position="207"/>
    </location>
</feature>
<accession>A0ABX0SA37</accession>
<proteinExistence type="predicted"/>
<reference evidence="2" key="1">
    <citation type="submission" date="2018-05" db="EMBL/GenBank/DDBJ databases">
        <authorList>
            <person name="Pedro S.L.S."/>
            <person name="Freitas R.C."/>
            <person name="Barreto A.S."/>
            <person name="Lima A.O.S."/>
        </authorList>
    </citation>
    <scope>NUCLEOTIDE SEQUENCE</scope>
    <source>
        <strain evidence="2">BP203</strain>
        <tissue evidence="2">Muscle</tissue>
    </source>
</reference>
<gene>
    <name evidence="2" type="ORF">BU61_11504</name>
</gene>
<dbReference type="EMBL" id="PGGH01415958">
    <property type="protein sequence ID" value="NIG61986.1"/>
    <property type="molecule type" value="Genomic_DNA"/>
</dbReference>
<feature type="region of interest" description="Disordered" evidence="1">
    <location>
        <begin position="161"/>
        <end position="207"/>
    </location>
</feature>